<sequence length="78" mass="8943">MHQPLYMTVFRGNMIPTGTATKMNQFPIAAAQATRIVHRNQLTSFETRGRTHVYIPVINLSTVNMRQTLVHDSFLEEI</sequence>
<evidence type="ECO:0000313" key="1">
    <source>
        <dbReference type="EMBL" id="GFQ89475.1"/>
    </source>
</evidence>
<organism evidence="1 2">
    <name type="scientific">Trichonephila clavata</name>
    <name type="common">Joro spider</name>
    <name type="synonym">Nephila clavata</name>
    <dbReference type="NCBI Taxonomy" id="2740835"/>
    <lineage>
        <taxon>Eukaryota</taxon>
        <taxon>Metazoa</taxon>
        <taxon>Ecdysozoa</taxon>
        <taxon>Arthropoda</taxon>
        <taxon>Chelicerata</taxon>
        <taxon>Arachnida</taxon>
        <taxon>Araneae</taxon>
        <taxon>Araneomorphae</taxon>
        <taxon>Entelegynae</taxon>
        <taxon>Araneoidea</taxon>
        <taxon>Nephilidae</taxon>
        <taxon>Trichonephila</taxon>
    </lineage>
</organism>
<dbReference type="AlphaFoldDB" id="A0A8X6J347"/>
<protein>
    <submittedName>
        <fullName evidence="1">Uncharacterized protein</fullName>
    </submittedName>
</protein>
<dbReference type="Proteomes" id="UP000887116">
    <property type="component" value="Unassembled WGS sequence"/>
</dbReference>
<keyword evidence="2" id="KW-1185">Reference proteome</keyword>
<accession>A0A8X6J347</accession>
<dbReference type="EMBL" id="BMAO01013532">
    <property type="protein sequence ID" value="GFQ89475.1"/>
    <property type="molecule type" value="Genomic_DNA"/>
</dbReference>
<comment type="caution">
    <text evidence="1">The sequence shown here is derived from an EMBL/GenBank/DDBJ whole genome shotgun (WGS) entry which is preliminary data.</text>
</comment>
<reference evidence="1" key="1">
    <citation type="submission" date="2020-07" db="EMBL/GenBank/DDBJ databases">
        <title>Multicomponent nature underlies the extraordinary mechanical properties of spider dragline silk.</title>
        <authorList>
            <person name="Kono N."/>
            <person name="Nakamura H."/>
            <person name="Mori M."/>
            <person name="Yoshida Y."/>
            <person name="Ohtoshi R."/>
            <person name="Malay A.D."/>
            <person name="Moran D.A.P."/>
            <person name="Tomita M."/>
            <person name="Numata K."/>
            <person name="Arakawa K."/>
        </authorList>
    </citation>
    <scope>NUCLEOTIDE SEQUENCE</scope>
</reference>
<gene>
    <name evidence="1" type="ORF">TNCT_301241</name>
</gene>
<evidence type="ECO:0000313" key="2">
    <source>
        <dbReference type="Proteomes" id="UP000887116"/>
    </source>
</evidence>
<name>A0A8X6J347_TRICU</name>
<proteinExistence type="predicted"/>